<evidence type="ECO:0000313" key="9">
    <source>
        <dbReference type="Proteomes" id="UP001612915"/>
    </source>
</evidence>
<organism evidence="8 9">
    <name type="scientific">Spongisporangium articulatum</name>
    <dbReference type="NCBI Taxonomy" id="3362603"/>
    <lineage>
        <taxon>Bacteria</taxon>
        <taxon>Bacillati</taxon>
        <taxon>Actinomycetota</taxon>
        <taxon>Actinomycetes</taxon>
        <taxon>Kineosporiales</taxon>
        <taxon>Kineosporiaceae</taxon>
        <taxon>Spongisporangium</taxon>
    </lineage>
</organism>
<sequence>MDLSFGADVVAAFLLATARTAGFVLVAPPFSTRTVPQQVRAGVALTLAIPLSGLLVDSAPALGSSALISGLLLQLVLGAVLGFVVLLAVATVQTIGDLIDITGGFSAAVGMDPLGLNQSSVMGRIHNLLAVTLLFIGGGHLIVLQGLARGVETMPNPSFDREGLAHTMADGVASMILSAVQITAPIMAALLIADLALGLLTRAAPALNAFSLSFPLKIMLTLLMIGLVLHQIPGLLDRLVNHAGITMVQIAGG</sequence>
<evidence type="ECO:0000256" key="5">
    <source>
        <dbReference type="ARBA" id="ARBA00022989"/>
    </source>
</evidence>
<dbReference type="Pfam" id="PF01311">
    <property type="entry name" value="Bac_export_1"/>
    <property type="match status" value="1"/>
</dbReference>
<keyword evidence="9" id="KW-1185">Reference proteome</keyword>
<dbReference type="RefSeq" id="WP_398274552.1">
    <property type="nucleotide sequence ID" value="NZ_JBITLV010000001.1"/>
</dbReference>
<dbReference type="Proteomes" id="UP001612915">
    <property type="component" value="Unassembled WGS sequence"/>
</dbReference>
<evidence type="ECO:0000256" key="1">
    <source>
        <dbReference type="ARBA" id="ARBA00004651"/>
    </source>
</evidence>
<feature type="transmembrane region" description="Helical" evidence="7">
    <location>
        <begin position="209"/>
        <end position="229"/>
    </location>
</feature>
<keyword evidence="8" id="KW-0966">Cell projection</keyword>
<accession>A0ABW8AJT2</accession>
<feature type="transmembrane region" description="Helical" evidence="7">
    <location>
        <begin position="68"/>
        <end position="89"/>
    </location>
</feature>
<evidence type="ECO:0000256" key="7">
    <source>
        <dbReference type="SAM" id="Phobius"/>
    </source>
</evidence>
<keyword evidence="3" id="KW-1003">Cell membrane</keyword>
<gene>
    <name evidence="8" type="ORF">ACIB24_02285</name>
</gene>
<keyword evidence="8" id="KW-0969">Cilium</keyword>
<keyword evidence="5 7" id="KW-1133">Transmembrane helix</keyword>
<comment type="caution">
    <text evidence="8">The sequence shown here is derived from an EMBL/GenBank/DDBJ whole genome shotgun (WGS) entry which is preliminary data.</text>
</comment>
<feature type="transmembrane region" description="Helical" evidence="7">
    <location>
        <begin position="39"/>
        <end position="56"/>
    </location>
</feature>
<reference evidence="8 9" key="1">
    <citation type="submission" date="2024-10" db="EMBL/GenBank/DDBJ databases">
        <title>The Natural Products Discovery Center: Release of the First 8490 Sequenced Strains for Exploring Actinobacteria Biosynthetic Diversity.</title>
        <authorList>
            <person name="Kalkreuter E."/>
            <person name="Kautsar S.A."/>
            <person name="Yang D."/>
            <person name="Bader C.D."/>
            <person name="Teijaro C.N."/>
            <person name="Fluegel L."/>
            <person name="Davis C.M."/>
            <person name="Simpson J.R."/>
            <person name="Lauterbach L."/>
            <person name="Steele A.D."/>
            <person name="Gui C."/>
            <person name="Meng S."/>
            <person name="Li G."/>
            <person name="Viehrig K."/>
            <person name="Ye F."/>
            <person name="Su P."/>
            <person name="Kiefer A.F."/>
            <person name="Nichols A."/>
            <person name="Cepeda A.J."/>
            <person name="Yan W."/>
            <person name="Fan B."/>
            <person name="Jiang Y."/>
            <person name="Adhikari A."/>
            <person name="Zheng C.-J."/>
            <person name="Schuster L."/>
            <person name="Cowan T.M."/>
            <person name="Smanski M.J."/>
            <person name="Chevrette M.G."/>
            <person name="De Carvalho L.P.S."/>
            <person name="Shen B."/>
        </authorList>
    </citation>
    <scope>NUCLEOTIDE SEQUENCE [LARGE SCALE GENOMIC DNA]</scope>
    <source>
        <strain evidence="8 9">NPDC049639</strain>
    </source>
</reference>
<feature type="transmembrane region" description="Helical" evidence="7">
    <location>
        <begin position="171"/>
        <end position="197"/>
    </location>
</feature>
<name>A0ABW8AJT2_9ACTN</name>
<feature type="transmembrane region" description="Helical" evidence="7">
    <location>
        <begin position="128"/>
        <end position="151"/>
    </location>
</feature>
<comment type="subcellular location">
    <subcellularLocation>
        <location evidence="1">Cell membrane</location>
        <topology evidence="1">Multi-pass membrane protein</topology>
    </subcellularLocation>
</comment>
<keyword evidence="8" id="KW-0282">Flagellum</keyword>
<dbReference type="PANTHER" id="PTHR30065:SF1">
    <property type="entry name" value="SURFACE PRESENTATION OF ANTIGENS PROTEIN SPAR"/>
    <property type="match status" value="1"/>
</dbReference>
<dbReference type="PRINTS" id="PR00953">
    <property type="entry name" value="TYPE3IMRPROT"/>
</dbReference>
<evidence type="ECO:0000256" key="3">
    <source>
        <dbReference type="ARBA" id="ARBA00022475"/>
    </source>
</evidence>
<comment type="similarity">
    <text evidence="2">Belongs to the FliR/MopE/SpaR family.</text>
</comment>
<evidence type="ECO:0000256" key="4">
    <source>
        <dbReference type="ARBA" id="ARBA00022692"/>
    </source>
</evidence>
<feature type="transmembrane region" description="Helical" evidence="7">
    <location>
        <begin position="6"/>
        <end position="27"/>
    </location>
</feature>
<evidence type="ECO:0000256" key="2">
    <source>
        <dbReference type="ARBA" id="ARBA00009772"/>
    </source>
</evidence>
<proteinExistence type="inferred from homology"/>
<keyword evidence="4 7" id="KW-0812">Transmembrane</keyword>
<dbReference type="PANTHER" id="PTHR30065">
    <property type="entry name" value="FLAGELLAR BIOSYNTHETIC PROTEIN FLIR"/>
    <property type="match status" value="1"/>
</dbReference>
<evidence type="ECO:0000313" key="8">
    <source>
        <dbReference type="EMBL" id="MFI7585887.1"/>
    </source>
</evidence>
<keyword evidence="6 7" id="KW-0472">Membrane</keyword>
<protein>
    <submittedName>
        <fullName evidence="8">Flagellar biosynthetic protein FliR</fullName>
    </submittedName>
</protein>
<evidence type="ECO:0000256" key="6">
    <source>
        <dbReference type="ARBA" id="ARBA00023136"/>
    </source>
</evidence>
<dbReference type="EMBL" id="JBITLV010000001">
    <property type="protein sequence ID" value="MFI7585887.1"/>
    <property type="molecule type" value="Genomic_DNA"/>
</dbReference>
<dbReference type="InterPro" id="IPR002010">
    <property type="entry name" value="T3SS_IM_R"/>
</dbReference>